<dbReference type="EMBL" id="VFPU01000001">
    <property type="protein sequence ID" value="TQM95521.1"/>
    <property type="molecule type" value="Genomic_DNA"/>
</dbReference>
<evidence type="ECO:0000313" key="2">
    <source>
        <dbReference type="Proteomes" id="UP000315133"/>
    </source>
</evidence>
<dbReference type="AlphaFoldDB" id="A0A543KKC7"/>
<reference evidence="1 2" key="1">
    <citation type="submission" date="2019-06" db="EMBL/GenBank/DDBJ databases">
        <title>Sequencing the genomes of 1000 actinobacteria strains.</title>
        <authorList>
            <person name="Klenk H.-P."/>
        </authorList>
    </citation>
    <scope>NUCLEOTIDE SEQUENCE [LARGE SCALE GENOMIC DNA]</scope>
    <source>
        <strain evidence="1 2">DSM 12362</strain>
    </source>
</reference>
<gene>
    <name evidence="1" type="ORF">FB476_0365</name>
</gene>
<evidence type="ECO:0000313" key="1">
    <source>
        <dbReference type="EMBL" id="TQM95521.1"/>
    </source>
</evidence>
<dbReference type="OrthoDB" id="5146838at2"/>
<sequence length="143" mass="16029">MNEDDDDLELPEAHPAFRAHFVDPLYEDTGEEFAPFGSDEGWDIVRDLAYRRDELGPGTTVARLLAEQGLDDVGMEPAADPDETDVDTPTIVNSTGFALLRLTGRIDEPGRQLVLRALRVLEDFYGPQSQLAVQRRDLEAWRS</sequence>
<protein>
    <submittedName>
        <fullName evidence="1">Uncharacterized protein YfeS</fullName>
    </submittedName>
</protein>
<proteinExistence type="predicted"/>
<keyword evidence="2" id="KW-1185">Reference proteome</keyword>
<name>A0A543KKC7_9MICO</name>
<dbReference type="Proteomes" id="UP000315133">
    <property type="component" value="Unassembled WGS sequence"/>
</dbReference>
<accession>A0A543KKC7</accession>
<organism evidence="1 2">
    <name type="scientific">Ornithinimicrobium humiphilum</name>
    <dbReference type="NCBI Taxonomy" id="125288"/>
    <lineage>
        <taxon>Bacteria</taxon>
        <taxon>Bacillati</taxon>
        <taxon>Actinomycetota</taxon>
        <taxon>Actinomycetes</taxon>
        <taxon>Micrococcales</taxon>
        <taxon>Ornithinimicrobiaceae</taxon>
        <taxon>Ornithinimicrobium</taxon>
    </lineage>
</organism>
<comment type="caution">
    <text evidence="1">The sequence shown here is derived from an EMBL/GenBank/DDBJ whole genome shotgun (WGS) entry which is preliminary data.</text>
</comment>
<dbReference type="RefSeq" id="WP_141817271.1">
    <property type="nucleotide sequence ID" value="NZ_BAAAIL010000003.1"/>
</dbReference>